<evidence type="ECO:0000256" key="4">
    <source>
        <dbReference type="ARBA" id="ARBA00022692"/>
    </source>
</evidence>
<evidence type="ECO:0000256" key="1">
    <source>
        <dbReference type="ARBA" id="ARBA00004141"/>
    </source>
</evidence>
<name>A0A8J1XIZ2_OWEFU</name>
<evidence type="ECO:0000256" key="7">
    <source>
        <dbReference type="ARBA" id="ARBA00023065"/>
    </source>
</evidence>
<dbReference type="Gene3D" id="2.60.470.10">
    <property type="entry name" value="Acid-sensing ion channels like domains"/>
    <property type="match status" value="1"/>
</dbReference>
<keyword evidence="7 11" id="KW-0406">Ion transport</keyword>
<dbReference type="PANTHER" id="PTHR11690:SF248">
    <property type="entry name" value="PICKPOCKET 17, ISOFORM A"/>
    <property type="match status" value="1"/>
</dbReference>
<evidence type="ECO:0000256" key="11">
    <source>
        <dbReference type="RuleBase" id="RU000679"/>
    </source>
</evidence>
<comment type="similarity">
    <text evidence="11">Belongs to the amiloride-sensitive sodium channel (TC 1.A.6) family.</text>
</comment>
<accession>A0A8J1XIZ2</accession>
<dbReference type="EMBL" id="CAIIXF020000002">
    <property type="protein sequence ID" value="CAH1776722.1"/>
    <property type="molecule type" value="Genomic_DNA"/>
</dbReference>
<keyword evidence="3 11" id="KW-0894">Sodium channel</keyword>
<evidence type="ECO:0000313" key="12">
    <source>
        <dbReference type="EMBL" id="CAH1776722.1"/>
    </source>
</evidence>
<keyword evidence="10 11" id="KW-0407">Ion channel</keyword>
<keyword evidence="5" id="KW-1133">Transmembrane helix</keyword>
<sequence length="557" mass="63022">MKQILNEFTSNTSGHGWGMINQTSSKFGKALWVAITLLSTIAAIIWVSTIIVRYVKYETIDRVEAKVDEDIIFPSVTVCPLYGFSSEKRGEAFSDPNSDFKSLKNFIMSLYGNADELAQVTNETREFILTNTVSEIKSNRGSYDNMGVSGVSTLGHEFRDFIPLCFYQEKECEVADFQMIVHHEYKNCYTFNGGDINISKPIISSTGAQKGLSLTLYLENSEYAFVGYDSNRMMTAASGARVIIHEKGTLPDPDNEGFDVEPGHLISVALSANKRQLLKQPWGECAEHNTLHSTDFKYTRNTCKIKCMEKVIQRQCGCRYDFLPVDINATTESDIQPCGKFNKEEWLKTSGANSTILKEDLERVKCSKEEHQWTILSKDIPNCECEYNCTYVDYQMETSQSVWPTRGSELDFYCQLNYLNISGSLLERFQNSIGVHCTNYGEYVNVSKNHGDELRANVLRVNVYFKTLEMKYTIQEEGFSLVSMISEIGGVLGIFIGVSIITILEAFVLCSGIVLAIINSKKVSSEINVKEFKSTPKHKHEEMSDHKTDDPYYDHFV</sequence>
<comment type="subcellular location">
    <subcellularLocation>
        <location evidence="1">Membrane</location>
        <topology evidence="1">Multi-pass membrane protein</topology>
    </subcellularLocation>
</comment>
<dbReference type="Pfam" id="PF00858">
    <property type="entry name" value="ASC"/>
    <property type="match status" value="1"/>
</dbReference>
<dbReference type="PANTHER" id="PTHR11690">
    <property type="entry name" value="AMILORIDE-SENSITIVE SODIUM CHANNEL-RELATED"/>
    <property type="match status" value="1"/>
</dbReference>
<dbReference type="PRINTS" id="PR01078">
    <property type="entry name" value="AMINACHANNEL"/>
</dbReference>
<keyword evidence="6" id="KW-0915">Sodium</keyword>
<dbReference type="OrthoDB" id="6021021at2759"/>
<gene>
    <name evidence="12" type="ORF">OFUS_LOCUS3871</name>
</gene>
<dbReference type="AlphaFoldDB" id="A0A8J1XIZ2"/>
<dbReference type="GO" id="GO:0005886">
    <property type="term" value="C:plasma membrane"/>
    <property type="evidence" value="ECO:0007669"/>
    <property type="project" value="TreeGrafter"/>
</dbReference>
<keyword evidence="13" id="KW-1185">Reference proteome</keyword>
<evidence type="ECO:0000256" key="3">
    <source>
        <dbReference type="ARBA" id="ARBA00022461"/>
    </source>
</evidence>
<evidence type="ECO:0000256" key="6">
    <source>
        <dbReference type="ARBA" id="ARBA00023053"/>
    </source>
</evidence>
<evidence type="ECO:0000256" key="10">
    <source>
        <dbReference type="ARBA" id="ARBA00023303"/>
    </source>
</evidence>
<dbReference type="GO" id="GO:0015280">
    <property type="term" value="F:ligand-gated sodium channel activity"/>
    <property type="evidence" value="ECO:0007669"/>
    <property type="project" value="TreeGrafter"/>
</dbReference>
<dbReference type="InterPro" id="IPR001873">
    <property type="entry name" value="ENaC"/>
</dbReference>
<evidence type="ECO:0000256" key="9">
    <source>
        <dbReference type="ARBA" id="ARBA00023201"/>
    </source>
</evidence>
<organism evidence="12 13">
    <name type="scientific">Owenia fusiformis</name>
    <name type="common">Polychaete worm</name>
    <dbReference type="NCBI Taxonomy" id="6347"/>
    <lineage>
        <taxon>Eukaryota</taxon>
        <taxon>Metazoa</taxon>
        <taxon>Spiralia</taxon>
        <taxon>Lophotrochozoa</taxon>
        <taxon>Annelida</taxon>
        <taxon>Polychaeta</taxon>
        <taxon>Sedentaria</taxon>
        <taxon>Canalipalpata</taxon>
        <taxon>Sabellida</taxon>
        <taxon>Oweniida</taxon>
        <taxon>Oweniidae</taxon>
        <taxon>Owenia</taxon>
    </lineage>
</organism>
<evidence type="ECO:0000313" key="13">
    <source>
        <dbReference type="Proteomes" id="UP000749559"/>
    </source>
</evidence>
<keyword evidence="4 11" id="KW-0812">Transmembrane</keyword>
<reference evidence="12" key="1">
    <citation type="submission" date="2022-03" db="EMBL/GenBank/DDBJ databases">
        <authorList>
            <person name="Martin C."/>
        </authorList>
    </citation>
    <scope>NUCLEOTIDE SEQUENCE</scope>
</reference>
<protein>
    <submittedName>
        <fullName evidence="12">Uncharacterized protein</fullName>
    </submittedName>
</protein>
<dbReference type="Proteomes" id="UP000749559">
    <property type="component" value="Unassembled WGS sequence"/>
</dbReference>
<evidence type="ECO:0000256" key="5">
    <source>
        <dbReference type="ARBA" id="ARBA00022989"/>
    </source>
</evidence>
<dbReference type="Gene3D" id="1.10.287.770">
    <property type="entry name" value="YojJ-like"/>
    <property type="match status" value="1"/>
</dbReference>
<comment type="caution">
    <text evidence="12">The sequence shown here is derived from an EMBL/GenBank/DDBJ whole genome shotgun (WGS) entry which is preliminary data.</text>
</comment>
<proteinExistence type="inferred from homology"/>
<keyword evidence="8" id="KW-0472">Membrane</keyword>
<keyword evidence="2 11" id="KW-0813">Transport</keyword>
<keyword evidence="9 11" id="KW-0739">Sodium transport</keyword>
<evidence type="ECO:0000256" key="8">
    <source>
        <dbReference type="ARBA" id="ARBA00023136"/>
    </source>
</evidence>
<evidence type="ECO:0000256" key="2">
    <source>
        <dbReference type="ARBA" id="ARBA00022448"/>
    </source>
</evidence>